<evidence type="ECO:0000256" key="11">
    <source>
        <dbReference type="ARBA" id="ARBA00023049"/>
    </source>
</evidence>
<keyword evidence="13" id="KW-0325">Glycoprotein</keyword>
<keyword evidence="12 15" id="KW-0472">Membrane</keyword>
<keyword evidence="11" id="KW-0482">Metalloprotease</keyword>
<dbReference type="AlphaFoldDB" id="A0ABD1M6S5"/>
<dbReference type="GO" id="GO:0008237">
    <property type="term" value="F:metallopeptidase activity"/>
    <property type="evidence" value="ECO:0007669"/>
    <property type="project" value="UniProtKB-KW"/>
</dbReference>
<feature type="compositionally biased region" description="Low complexity" evidence="14">
    <location>
        <begin position="455"/>
        <end position="480"/>
    </location>
</feature>
<feature type="region of interest" description="Disordered" evidence="14">
    <location>
        <begin position="455"/>
        <end position="492"/>
    </location>
</feature>
<protein>
    <recommendedName>
        <fullName evidence="16">Peptidase M28 domain-containing protein</fullName>
    </recommendedName>
</protein>
<dbReference type="EMBL" id="JBGMDY010000006">
    <property type="protein sequence ID" value="KAL2331515.1"/>
    <property type="molecule type" value="Genomic_DNA"/>
</dbReference>
<organism evidence="17 18">
    <name type="scientific">Flemingia macrophylla</name>
    <dbReference type="NCBI Taxonomy" id="520843"/>
    <lineage>
        <taxon>Eukaryota</taxon>
        <taxon>Viridiplantae</taxon>
        <taxon>Streptophyta</taxon>
        <taxon>Embryophyta</taxon>
        <taxon>Tracheophyta</taxon>
        <taxon>Spermatophyta</taxon>
        <taxon>Magnoliopsida</taxon>
        <taxon>eudicotyledons</taxon>
        <taxon>Gunneridae</taxon>
        <taxon>Pentapetalae</taxon>
        <taxon>rosids</taxon>
        <taxon>fabids</taxon>
        <taxon>Fabales</taxon>
        <taxon>Fabaceae</taxon>
        <taxon>Papilionoideae</taxon>
        <taxon>50 kb inversion clade</taxon>
        <taxon>NPAAA clade</taxon>
        <taxon>indigoferoid/millettioid clade</taxon>
        <taxon>Phaseoleae</taxon>
        <taxon>Flemingia</taxon>
    </lineage>
</organism>
<feature type="domain" description="Peptidase M28" evidence="16">
    <location>
        <begin position="27"/>
        <end position="209"/>
    </location>
</feature>
<gene>
    <name evidence="17" type="ORF">Fmac_019096</name>
</gene>
<evidence type="ECO:0000313" key="17">
    <source>
        <dbReference type="EMBL" id="KAL2331515.1"/>
    </source>
</evidence>
<comment type="caution">
    <text evidence="17">The sequence shown here is derived from an EMBL/GenBank/DDBJ whole genome shotgun (WGS) entry which is preliminary data.</text>
</comment>
<evidence type="ECO:0000259" key="16">
    <source>
        <dbReference type="Pfam" id="PF04389"/>
    </source>
</evidence>
<dbReference type="GO" id="GO:0005789">
    <property type="term" value="C:endoplasmic reticulum membrane"/>
    <property type="evidence" value="ECO:0007669"/>
    <property type="project" value="UniProtKB-SubCell"/>
</dbReference>
<dbReference type="SUPFAM" id="SSF53187">
    <property type="entry name" value="Zn-dependent exopeptidases"/>
    <property type="match status" value="1"/>
</dbReference>
<accession>A0ABD1M6S5</accession>
<evidence type="ECO:0000256" key="5">
    <source>
        <dbReference type="ARBA" id="ARBA00022692"/>
    </source>
</evidence>
<feature type="compositionally biased region" description="Basic and acidic residues" evidence="14">
    <location>
        <begin position="322"/>
        <end position="335"/>
    </location>
</feature>
<evidence type="ECO:0000256" key="8">
    <source>
        <dbReference type="ARBA" id="ARBA00022824"/>
    </source>
</evidence>
<evidence type="ECO:0000313" key="18">
    <source>
        <dbReference type="Proteomes" id="UP001603857"/>
    </source>
</evidence>
<keyword evidence="8" id="KW-0256">Endoplasmic reticulum</keyword>
<dbReference type="PANTHER" id="PTHR12147:SF22">
    <property type="entry name" value="ENDOPLASMIC RETICULUM METALLOPEPTIDASE 1"/>
    <property type="match status" value="1"/>
</dbReference>
<evidence type="ECO:0000256" key="6">
    <source>
        <dbReference type="ARBA" id="ARBA00022723"/>
    </source>
</evidence>
<keyword evidence="7" id="KW-0378">Hydrolase</keyword>
<keyword evidence="6" id="KW-0479">Metal-binding</keyword>
<evidence type="ECO:0000256" key="7">
    <source>
        <dbReference type="ARBA" id="ARBA00022801"/>
    </source>
</evidence>
<evidence type="ECO:0000256" key="10">
    <source>
        <dbReference type="ARBA" id="ARBA00022989"/>
    </source>
</evidence>
<keyword evidence="9" id="KW-0862">Zinc</keyword>
<evidence type="ECO:0000256" key="2">
    <source>
        <dbReference type="ARBA" id="ARBA00004477"/>
    </source>
</evidence>
<evidence type="ECO:0000256" key="9">
    <source>
        <dbReference type="ARBA" id="ARBA00022833"/>
    </source>
</evidence>
<dbReference type="PANTHER" id="PTHR12147">
    <property type="entry name" value="METALLOPEPTIDASE M28 FAMILY MEMBER"/>
    <property type="match status" value="1"/>
</dbReference>
<name>A0ABD1M6S5_9FABA</name>
<sequence>MEIFLLLHHKMQPQILLEKIEISSVDSKDTDPSVLVNGHFDSPLSSPGAGDCGSCVASMLEIARLIVDSGWAPYRPVIFLFNGAEELFMLGSHRFMKTHKWRDTIGAFINVEASGTGGPDLVCQYGPSSWPSSVYAEAAIYPMANSATQEDVFPIIPGDTDYRIFFEDYGNIPGLDIIFLLGGYFYHTSYDTVERLIPGSIQARGENLSHSWSAALWDFIKGFLLHAIGIILAIIIPVMFSILSLLFSSQTMNCFFSQAKSRSKVEQRLFEPLGSSSELASSRYLTASGGFEVQLELKLLNMLLGDTPKNFKETIRPHRVDEQRLFRGDEKRKSEVASSGGGSQSTPIDSVQEETLRNKSWFIAAGGLTNKGRLYGVGKVSPYYRVGDSFTQQTSSAHDMDKIYQLEEQVRQSIEEARQSREENARLSRQLQSLFHVVLPFLPTDAHNILQDLNQQQQQSDQNLQQNDQNVQGDQQRDQQPSVPPPPEYADY</sequence>
<evidence type="ECO:0000256" key="12">
    <source>
        <dbReference type="ARBA" id="ARBA00023136"/>
    </source>
</evidence>
<proteinExistence type="inferred from homology"/>
<evidence type="ECO:0000256" key="14">
    <source>
        <dbReference type="SAM" id="MobiDB-lite"/>
    </source>
</evidence>
<dbReference type="Proteomes" id="UP001603857">
    <property type="component" value="Unassembled WGS sequence"/>
</dbReference>
<keyword evidence="4" id="KW-0645">Protease</keyword>
<evidence type="ECO:0000256" key="13">
    <source>
        <dbReference type="ARBA" id="ARBA00023180"/>
    </source>
</evidence>
<dbReference type="GO" id="GO:0006508">
    <property type="term" value="P:proteolysis"/>
    <property type="evidence" value="ECO:0007669"/>
    <property type="project" value="UniProtKB-KW"/>
</dbReference>
<dbReference type="InterPro" id="IPR045175">
    <property type="entry name" value="M28_fam"/>
</dbReference>
<feature type="transmembrane region" description="Helical" evidence="15">
    <location>
        <begin position="223"/>
        <end position="247"/>
    </location>
</feature>
<dbReference type="GO" id="GO:0046872">
    <property type="term" value="F:metal ion binding"/>
    <property type="evidence" value="ECO:0007669"/>
    <property type="project" value="UniProtKB-KW"/>
</dbReference>
<comment type="cofactor">
    <cofactor evidence="1">
        <name>Zn(2+)</name>
        <dbReference type="ChEBI" id="CHEBI:29105"/>
    </cofactor>
</comment>
<evidence type="ECO:0000256" key="1">
    <source>
        <dbReference type="ARBA" id="ARBA00001947"/>
    </source>
</evidence>
<keyword evidence="18" id="KW-1185">Reference proteome</keyword>
<dbReference type="Gene3D" id="3.40.630.10">
    <property type="entry name" value="Zn peptidases"/>
    <property type="match status" value="1"/>
</dbReference>
<dbReference type="InterPro" id="IPR007484">
    <property type="entry name" value="Peptidase_M28"/>
</dbReference>
<keyword evidence="5 15" id="KW-0812">Transmembrane</keyword>
<evidence type="ECO:0000256" key="4">
    <source>
        <dbReference type="ARBA" id="ARBA00022670"/>
    </source>
</evidence>
<reference evidence="17 18" key="1">
    <citation type="submission" date="2024-08" db="EMBL/GenBank/DDBJ databases">
        <title>Insights into the chromosomal genome structure of Flemingia macrophylla.</title>
        <authorList>
            <person name="Ding Y."/>
            <person name="Zhao Y."/>
            <person name="Bi W."/>
            <person name="Wu M."/>
            <person name="Zhao G."/>
            <person name="Gong Y."/>
            <person name="Li W."/>
            <person name="Zhang P."/>
        </authorList>
    </citation>
    <scope>NUCLEOTIDE SEQUENCE [LARGE SCALE GENOMIC DNA]</scope>
    <source>
        <strain evidence="17">DYQJB</strain>
        <tissue evidence="17">Leaf</tissue>
    </source>
</reference>
<feature type="compositionally biased region" description="Pro residues" evidence="14">
    <location>
        <begin position="482"/>
        <end position="492"/>
    </location>
</feature>
<evidence type="ECO:0000256" key="3">
    <source>
        <dbReference type="ARBA" id="ARBA00010918"/>
    </source>
</evidence>
<keyword evidence="10 15" id="KW-1133">Transmembrane helix</keyword>
<dbReference type="Pfam" id="PF04389">
    <property type="entry name" value="Peptidase_M28"/>
    <property type="match status" value="1"/>
</dbReference>
<dbReference type="FunFam" id="3.40.630.10:FF:000008">
    <property type="entry name" value="Endoplasmic reticulum metallopeptidase 1"/>
    <property type="match status" value="1"/>
</dbReference>
<feature type="region of interest" description="Disordered" evidence="14">
    <location>
        <begin position="322"/>
        <end position="350"/>
    </location>
</feature>
<evidence type="ECO:0000256" key="15">
    <source>
        <dbReference type="SAM" id="Phobius"/>
    </source>
</evidence>
<comment type="similarity">
    <text evidence="3">Belongs to the peptidase M28 family.</text>
</comment>
<comment type="subcellular location">
    <subcellularLocation>
        <location evidence="2">Endoplasmic reticulum membrane</location>
        <topology evidence="2">Multi-pass membrane protein</topology>
    </subcellularLocation>
</comment>